<gene>
    <name evidence="1" type="ORF">SAMN04515678_106103</name>
</gene>
<reference evidence="1 2" key="1">
    <citation type="submission" date="2016-10" db="EMBL/GenBank/DDBJ databases">
        <authorList>
            <person name="Varghese N."/>
            <person name="Submissions S."/>
        </authorList>
    </citation>
    <scope>NUCLEOTIDE SEQUENCE [LARGE SCALE GENOMIC DNA]</scope>
    <source>
        <strain evidence="2">YIM D21,KCTC 23444,ACCC 10710</strain>
    </source>
</reference>
<accession>A0A1I1XSY6</accession>
<evidence type="ECO:0000313" key="2">
    <source>
        <dbReference type="Proteomes" id="UP000325289"/>
    </source>
</evidence>
<proteinExistence type="predicted"/>
<sequence length="77" mass="8965">MVSILWTETNRPSERHIVVHVHQDGMPRMDKGYFFVSDEKDWGGSGPFDMRLDETIKRAEQRARELGIETVIVIPRP</sequence>
<dbReference type="EMBL" id="FOMS01000006">
    <property type="protein sequence ID" value="SFE09748.1"/>
    <property type="molecule type" value="Genomic_DNA"/>
</dbReference>
<keyword evidence="2" id="KW-1185">Reference proteome</keyword>
<dbReference type="AlphaFoldDB" id="A0A1I1XSY6"/>
<name>A0A1I1XSY6_9RHOB</name>
<evidence type="ECO:0000313" key="1">
    <source>
        <dbReference type="EMBL" id="SFE09748.1"/>
    </source>
</evidence>
<dbReference type="Proteomes" id="UP000325289">
    <property type="component" value="Unassembled WGS sequence"/>
</dbReference>
<organism evidence="1 2">
    <name type="scientific">Roseivivax sediminis</name>
    <dbReference type="NCBI Taxonomy" id="936889"/>
    <lineage>
        <taxon>Bacteria</taxon>
        <taxon>Pseudomonadati</taxon>
        <taxon>Pseudomonadota</taxon>
        <taxon>Alphaproteobacteria</taxon>
        <taxon>Rhodobacterales</taxon>
        <taxon>Roseobacteraceae</taxon>
        <taxon>Roseivivax</taxon>
    </lineage>
</organism>
<protein>
    <submittedName>
        <fullName evidence="1">Uncharacterized protein</fullName>
    </submittedName>
</protein>